<keyword evidence="2 7" id="KW-0813">Transport</keyword>
<gene>
    <name evidence="9" type="ORF">K0U00_26310</name>
</gene>
<dbReference type="InterPro" id="IPR000515">
    <property type="entry name" value="MetI-like"/>
</dbReference>
<feature type="transmembrane region" description="Helical" evidence="7">
    <location>
        <begin position="151"/>
        <end position="169"/>
    </location>
</feature>
<dbReference type="Pfam" id="PF12911">
    <property type="entry name" value="OppC_N"/>
    <property type="match status" value="1"/>
</dbReference>
<keyword evidence="4 7" id="KW-0812">Transmembrane</keyword>
<proteinExistence type="inferred from homology"/>
<protein>
    <submittedName>
        <fullName evidence="9">ABC transporter permease</fullName>
    </submittedName>
</protein>
<feature type="transmembrane region" description="Helical" evidence="7">
    <location>
        <begin position="91"/>
        <end position="115"/>
    </location>
</feature>
<evidence type="ECO:0000256" key="2">
    <source>
        <dbReference type="ARBA" id="ARBA00022448"/>
    </source>
</evidence>
<dbReference type="PANTHER" id="PTHR43386:SF25">
    <property type="entry name" value="PEPTIDE ABC TRANSPORTER PERMEASE PROTEIN"/>
    <property type="match status" value="1"/>
</dbReference>
<dbReference type="InterPro" id="IPR035906">
    <property type="entry name" value="MetI-like_sf"/>
</dbReference>
<comment type="subcellular location">
    <subcellularLocation>
        <location evidence="1 7">Cell membrane</location>
        <topology evidence="1 7">Multi-pass membrane protein</topology>
    </subcellularLocation>
</comment>
<keyword evidence="10" id="KW-1185">Reference proteome</keyword>
<dbReference type="Gene3D" id="1.10.3720.10">
    <property type="entry name" value="MetI-like"/>
    <property type="match status" value="1"/>
</dbReference>
<feature type="transmembrane region" description="Helical" evidence="7">
    <location>
        <begin position="209"/>
        <end position="232"/>
    </location>
</feature>
<evidence type="ECO:0000256" key="3">
    <source>
        <dbReference type="ARBA" id="ARBA00022475"/>
    </source>
</evidence>
<feature type="domain" description="ABC transmembrane type-1" evidence="8">
    <location>
        <begin position="87"/>
        <end position="277"/>
    </location>
</feature>
<dbReference type="RefSeq" id="WP_210046486.1">
    <property type="nucleotide sequence ID" value="NZ_JBHLVU010000030.1"/>
</dbReference>
<evidence type="ECO:0000256" key="1">
    <source>
        <dbReference type="ARBA" id="ARBA00004651"/>
    </source>
</evidence>
<evidence type="ECO:0000256" key="6">
    <source>
        <dbReference type="ARBA" id="ARBA00023136"/>
    </source>
</evidence>
<dbReference type="Pfam" id="PF00528">
    <property type="entry name" value="BPD_transp_1"/>
    <property type="match status" value="1"/>
</dbReference>
<dbReference type="CDD" id="cd06261">
    <property type="entry name" value="TM_PBP2"/>
    <property type="match status" value="1"/>
</dbReference>
<dbReference type="InterPro" id="IPR025966">
    <property type="entry name" value="OppC_N"/>
</dbReference>
<comment type="caution">
    <text evidence="9">The sequence shown here is derived from an EMBL/GenBank/DDBJ whole genome shotgun (WGS) entry which is preliminary data.</text>
</comment>
<evidence type="ECO:0000259" key="8">
    <source>
        <dbReference type="PROSITE" id="PS50928"/>
    </source>
</evidence>
<dbReference type="EMBL" id="JAHZIK010000889">
    <property type="protein sequence ID" value="MBW7457561.1"/>
    <property type="molecule type" value="Genomic_DNA"/>
</dbReference>
<organism evidence="9 10">
    <name type="scientific">Paenibacillus sepulcri</name>
    <dbReference type="NCBI Taxonomy" id="359917"/>
    <lineage>
        <taxon>Bacteria</taxon>
        <taxon>Bacillati</taxon>
        <taxon>Bacillota</taxon>
        <taxon>Bacilli</taxon>
        <taxon>Bacillales</taxon>
        <taxon>Paenibacillaceae</taxon>
        <taxon>Paenibacillus</taxon>
    </lineage>
</organism>
<reference evidence="9 10" key="1">
    <citation type="submission" date="2021-07" db="EMBL/GenBank/DDBJ databases">
        <title>Paenibacillus radiodurans sp. nov., isolated from the southeastern edge of Tengger Desert.</title>
        <authorList>
            <person name="Zhang G."/>
        </authorList>
    </citation>
    <scope>NUCLEOTIDE SEQUENCE [LARGE SCALE GENOMIC DNA]</scope>
    <source>
        <strain evidence="9 10">CCM 7311</strain>
    </source>
</reference>
<evidence type="ECO:0000256" key="7">
    <source>
        <dbReference type="RuleBase" id="RU363032"/>
    </source>
</evidence>
<evidence type="ECO:0000313" key="10">
    <source>
        <dbReference type="Proteomes" id="UP001519887"/>
    </source>
</evidence>
<evidence type="ECO:0000256" key="4">
    <source>
        <dbReference type="ARBA" id="ARBA00022692"/>
    </source>
</evidence>
<dbReference type="Proteomes" id="UP001519887">
    <property type="component" value="Unassembled WGS sequence"/>
</dbReference>
<accession>A0ABS7CA94</accession>
<keyword evidence="5 7" id="KW-1133">Transmembrane helix</keyword>
<name>A0ABS7CA94_9BACL</name>
<keyword evidence="3" id="KW-1003">Cell membrane</keyword>
<keyword evidence="6 7" id="KW-0472">Membrane</keyword>
<feature type="transmembrane region" description="Helical" evidence="7">
    <location>
        <begin position="25"/>
        <end position="47"/>
    </location>
</feature>
<evidence type="ECO:0000256" key="5">
    <source>
        <dbReference type="ARBA" id="ARBA00022989"/>
    </source>
</evidence>
<sequence length="290" mass="31519">MSNLTPDPRPNKNLLLFRRFTQNRLAVVGAVIIILLVLVALLAPFIAQYDPINDQDYSALLQNPGHGHLLGTDDLGRDTFSRLVYGARLTIQAAVISVGIAVLIGVPIGLITGYFRGFWDEWIIMRAVDAIQAFPSLILALAMAAALGGGFYNAMIAIGIGFVPAFIRITRAQVITVTSLEYVQAAKAIGGNHWRIMFLHVLRNSMSPILIQITLAMASAIIQEAGLSYLGLGARPEQPSWGSMLYIAQGYLNDTPLLAVWPGIAIFLVVLSFNLLGDGIRELLDPKLKK</sequence>
<dbReference type="PANTHER" id="PTHR43386">
    <property type="entry name" value="OLIGOPEPTIDE TRANSPORT SYSTEM PERMEASE PROTEIN APPC"/>
    <property type="match status" value="1"/>
</dbReference>
<feature type="transmembrane region" description="Helical" evidence="7">
    <location>
        <begin position="259"/>
        <end position="280"/>
    </location>
</feature>
<feature type="transmembrane region" description="Helical" evidence="7">
    <location>
        <begin position="127"/>
        <end position="145"/>
    </location>
</feature>
<dbReference type="InterPro" id="IPR050366">
    <property type="entry name" value="BP-dependent_transpt_permease"/>
</dbReference>
<comment type="similarity">
    <text evidence="7">Belongs to the binding-protein-dependent transport system permease family.</text>
</comment>
<evidence type="ECO:0000313" key="9">
    <source>
        <dbReference type="EMBL" id="MBW7457561.1"/>
    </source>
</evidence>
<dbReference type="SUPFAM" id="SSF161098">
    <property type="entry name" value="MetI-like"/>
    <property type="match status" value="1"/>
</dbReference>
<dbReference type="PROSITE" id="PS50928">
    <property type="entry name" value="ABC_TM1"/>
    <property type="match status" value="1"/>
</dbReference>